<proteinExistence type="predicted"/>
<dbReference type="Proteomes" id="UP001141806">
    <property type="component" value="Unassembled WGS sequence"/>
</dbReference>
<name>A0A9Q0QVF8_9MAGN</name>
<dbReference type="AlphaFoldDB" id="A0A9Q0QVF8"/>
<protein>
    <submittedName>
        <fullName evidence="1">Uncharacterized protein</fullName>
    </submittedName>
</protein>
<evidence type="ECO:0000313" key="1">
    <source>
        <dbReference type="EMBL" id="KAJ4973393.1"/>
    </source>
</evidence>
<accession>A0A9Q0QVF8</accession>
<sequence length="151" mass="16889">MMLLDAGGGPTSTTTTNDNNKIEFFVSTEGKLECSGSYAFFLGGKDELLQQENRDDEEEEMAEDNDEDDDLIIPHMGIEDDFFVGLDELDGPTSDVTLDDCFAFSCLRQRLQPHHTIPSCRFSNLQIFSSPLVLSPFHLKKISFISSPLSR</sequence>
<organism evidence="1 2">
    <name type="scientific">Protea cynaroides</name>
    <dbReference type="NCBI Taxonomy" id="273540"/>
    <lineage>
        <taxon>Eukaryota</taxon>
        <taxon>Viridiplantae</taxon>
        <taxon>Streptophyta</taxon>
        <taxon>Embryophyta</taxon>
        <taxon>Tracheophyta</taxon>
        <taxon>Spermatophyta</taxon>
        <taxon>Magnoliopsida</taxon>
        <taxon>Proteales</taxon>
        <taxon>Proteaceae</taxon>
        <taxon>Protea</taxon>
    </lineage>
</organism>
<keyword evidence="2" id="KW-1185">Reference proteome</keyword>
<evidence type="ECO:0000313" key="2">
    <source>
        <dbReference type="Proteomes" id="UP001141806"/>
    </source>
</evidence>
<comment type="caution">
    <text evidence="1">The sequence shown here is derived from an EMBL/GenBank/DDBJ whole genome shotgun (WGS) entry which is preliminary data.</text>
</comment>
<dbReference type="EMBL" id="JAMYWD010000004">
    <property type="protein sequence ID" value="KAJ4973393.1"/>
    <property type="molecule type" value="Genomic_DNA"/>
</dbReference>
<reference evidence="1" key="1">
    <citation type="journal article" date="2023" name="Plant J.">
        <title>The genome of the king protea, Protea cynaroides.</title>
        <authorList>
            <person name="Chang J."/>
            <person name="Duong T.A."/>
            <person name="Schoeman C."/>
            <person name="Ma X."/>
            <person name="Roodt D."/>
            <person name="Barker N."/>
            <person name="Li Z."/>
            <person name="Van de Peer Y."/>
            <person name="Mizrachi E."/>
        </authorList>
    </citation>
    <scope>NUCLEOTIDE SEQUENCE</scope>
    <source>
        <tissue evidence="1">Young leaves</tissue>
    </source>
</reference>
<gene>
    <name evidence="1" type="ORF">NE237_006567</name>
</gene>